<dbReference type="SUPFAM" id="SSF55729">
    <property type="entry name" value="Acyl-CoA N-acyltransferases (Nat)"/>
    <property type="match status" value="1"/>
</dbReference>
<dbReference type="InterPro" id="IPR015797">
    <property type="entry name" value="NUDIX_hydrolase-like_dom_sf"/>
</dbReference>
<dbReference type="PANTHER" id="PTHR43046">
    <property type="entry name" value="GDP-MANNOSE MANNOSYL HYDROLASE"/>
    <property type="match status" value="1"/>
</dbReference>
<protein>
    <submittedName>
        <fullName evidence="6">GNAT family N-acetyltransferase</fullName>
        <ecNumber evidence="6">2.3.1.-</ecNumber>
    </submittedName>
</protein>
<dbReference type="InterPro" id="IPR016181">
    <property type="entry name" value="Acyl_CoA_acyltransferase"/>
</dbReference>
<feature type="domain" description="Nudix hydrolase" evidence="5">
    <location>
        <begin position="189"/>
        <end position="319"/>
    </location>
</feature>
<dbReference type="Gene3D" id="3.40.630.30">
    <property type="match status" value="1"/>
</dbReference>
<evidence type="ECO:0000313" key="7">
    <source>
        <dbReference type="Proteomes" id="UP001596392"/>
    </source>
</evidence>
<feature type="domain" description="N-acetyltransferase" evidence="4">
    <location>
        <begin position="3"/>
        <end position="166"/>
    </location>
</feature>
<dbReference type="CDD" id="cd04301">
    <property type="entry name" value="NAT_SF"/>
    <property type="match status" value="1"/>
</dbReference>
<organism evidence="6 7">
    <name type="scientific">Catellatospora aurea</name>
    <dbReference type="NCBI Taxonomy" id="1337874"/>
    <lineage>
        <taxon>Bacteria</taxon>
        <taxon>Bacillati</taxon>
        <taxon>Actinomycetota</taxon>
        <taxon>Actinomycetes</taxon>
        <taxon>Micromonosporales</taxon>
        <taxon>Micromonosporaceae</taxon>
        <taxon>Catellatospora</taxon>
    </lineage>
</organism>
<dbReference type="SUPFAM" id="SSF55811">
    <property type="entry name" value="Nudix"/>
    <property type="match status" value="1"/>
</dbReference>
<dbReference type="InterPro" id="IPR020084">
    <property type="entry name" value="NUDIX_hydrolase_CS"/>
</dbReference>
<dbReference type="Gene3D" id="3.90.79.10">
    <property type="entry name" value="Nucleoside Triphosphate Pyrophosphohydrolase"/>
    <property type="match status" value="1"/>
</dbReference>
<comment type="caution">
    <text evidence="6">The sequence shown here is derived from an EMBL/GenBank/DDBJ whole genome shotgun (WGS) entry which is preliminary data.</text>
</comment>
<sequence length="335" mass="36135">MDLVLVPMSGPDFERRAAMLRRRYAGNLEREKGVAPADAEAEARRQMAVVLPRGLDSDLSILRSAQVDGVQVGWLWAMLPGAPTRPEMAWLHNIDVDPEHQGRGHGRAMILALEAELRELGVSRLGLNVFGGNKRAIALYESLGFAVMAQQMAKPLDTTPVAEPEPTVAPAAVDDTDQVPDPQYVAGLTRVRVAAGVLYRDGQGRVLVVQPTYKDTAEIPGGALEAGESPLQACRREVREELGLDLPVGGLLGVDWTPPRPHWDGALTFVFDGGELTDAQTEAIRAAPDELSGWRFVAVADLDALMVPRLAQRIRTCLAQASAGIYLESGDVPMA</sequence>
<dbReference type="Proteomes" id="UP001596392">
    <property type="component" value="Unassembled WGS sequence"/>
</dbReference>
<keyword evidence="6" id="KW-0808">Transferase</keyword>
<comment type="cofactor">
    <cofactor evidence="1">
        <name>Mg(2+)</name>
        <dbReference type="ChEBI" id="CHEBI:18420"/>
    </cofactor>
</comment>
<keyword evidence="6" id="KW-0012">Acyltransferase</keyword>
<dbReference type="PANTHER" id="PTHR43046:SF12">
    <property type="entry name" value="GDP-MANNOSE MANNOSYL HYDROLASE"/>
    <property type="match status" value="1"/>
</dbReference>
<keyword evidence="7" id="KW-1185">Reference proteome</keyword>
<evidence type="ECO:0000256" key="1">
    <source>
        <dbReference type="ARBA" id="ARBA00001946"/>
    </source>
</evidence>
<dbReference type="InterPro" id="IPR000182">
    <property type="entry name" value="GNAT_dom"/>
</dbReference>
<dbReference type="GO" id="GO:0016746">
    <property type="term" value="F:acyltransferase activity"/>
    <property type="evidence" value="ECO:0007669"/>
    <property type="project" value="UniProtKB-KW"/>
</dbReference>
<name>A0ABW2GMX4_9ACTN</name>
<dbReference type="EMBL" id="JBHTAC010000002">
    <property type="protein sequence ID" value="MFC7241287.1"/>
    <property type="molecule type" value="Genomic_DNA"/>
</dbReference>
<evidence type="ECO:0000256" key="3">
    <source>
        <dbReference type="ARBA" id="ARBA00022842"/>
    </source>
</evidence>
<evidence type="ECO:0000256" key="2">
    <source>
        <dbReference type="ARBA" id="ARBA00022801"/>
    </source>
</evidence>
<reference evidence="7" key="1">
    <citation type="journal article" date="2019" name="Int. J. Syst. Evol. Microbiol.">
        <title>The Global Catalogue of Microorganisms (GCM) 10K type strain sequencing project: providing services to taxonomists for standard genome sequencing and annotation.</title>
        <authorList>
            <consortium name="The Broad Institute Genomics Platform"/>
            <consortium name="The Broad Institute Genome Sequencing Center for Infectious Disease"/>
            <person name="Wu L."/>
            <person name="Ma J."/>
        </authorList>
    </citation>
    <scope>NUCLEOTIDE SEQUENCE [LARGE SCALE GENOMIC DNA]</scope>
    <source>
        <strain evidence="7">CGMCC 1.9106</strain>
    </source>
</reference>
<evidence type="ECO:0000259" key="4">
    <source>
        <dbReference type="PROSITE" id="PS51186"/>
    </source>
</evidence>
<accession>A0ABW2GMX4</accession>
<dbReference type="InterPro" id="IPR000086">
    <property type="entry name" value="NUDIX_hydrolase_dom"/>
</dbReference>
<dbReference type="Pfam" id="PF00293">
    <property type="entry name" value="NUDIX"/>
    <property type="match status" value="1"/>
</dbReference>
<gene>
    <name evidence="6" type="ORF">ACFQO7_02220</name>
</gene>
<dbReference type="PROSITE" id="PS00893">
    <property type="entry name" value="NUDIX_BOX"/>
    <property type="match status" value="1"/>
</dbReference>
<dbReference type="Pfam" id="PF00583">
    <property type="entry name" value="Acetyltransf_1"/>
    <property type="match status" value="1"/>
</dbReference>
<evidence type="ECO:0000259" key="5">
    <source>
        <dbReference type="PROSITE" id="PS51462"/>
    </source>
</evidence>
<keyword evidence="3" id="KW-0460">Magnesium</keyword>
<proteinExistence type="predicted"/>
<dbReference type="PROSITE" id="PS51462">
    <property type="entry name" value="NUDIX"/>
    <property type="match status" value="1"/>
</dbReference>
<keyword evidence="2" id="KW-0378">Hydrolase</keyword>
<dbReference type="EC" id="2.3.1.-" evidence="6"/>
<dbReference type="RefSeq" id="WP_376804763.1">
    <property type="nucleotide sequence ID" value="NZ_JBHTAC010000002.1"/>
</dbReference>
<dbReference type="PROSITE" id="PS51186">
    <property type="entry name" value="GNAT"/>
    <property type="match status" value="1"/>
</dbReference>
<dbReference type="CDD" id="cd18876">
    <property type="entry name" value="NUDIX_Hydrolase"/>
    <property type="match status" value="1"/>
</dbReference>
<evidence type="ECO:0000313" key="6">
    <source>
        <dbReference type="EMBL" id="MFC7241287.1"/>
    </source>
</evidence>